<sequence length="331" mass="37853">MQESFYFEEPVNPILVRKIFDYRIGRIVQQMLRKVRLGNEESTGWITPALKREVRNKFARDEGFQRRSATNKVNQASAKGGSLHCGGSATIPSTQERMENELNREPTLAEVFKQTHTRKRNKEEWVDERSARLNDVFITELDTRTQATQQSAHEGNDSNSPVVVDPDEVWRDVVGEPRKNRLYGVGSYFSRTLCTDPLLRSSRGTSEPPLSQHTVEELRTQIYGLTQELHQKVQQNEENEERVQQLLTQAELKMNATVEQAREELVRKREELVREREEYCKMREDMAAYYASMRASGSGVGSTTVAAPAAQHDGNGGQEEVEDDADDYQDP</sequence>
<accession>A0ABU6UES8</accession>
<keyword evidence="4" id="KW-1185">Reference proteome</keyword>
<dbReference type="EMBL" id="JASCZI010121105">
    <property type="protein sequence ID" value="MED6159780.1"/>
    <property type="molecule type" value="Genomic_DNA"/>
</dbReference>
<feature type="region of interest" description="Disordered" evidence="2">
    <location>
        <begin position="145"/>
        <end position="164"/>
    </location>
</feature>
<protein>
    <submittedName>
        <fullName evidence="3">Uncharacterized protein</fullName>
    </submittedName>
</protein>
<comment type="caution">
    <text evidence="3">The sequence shown here is derived from an EMBL/GenBank/DDBJ whole genome shotgun (WGS) entry which is preliminary data.</text>
</comment>
<feature type="compositionally biased region" description="Polar residues" evidence="2">
    <location>
        <begin position="145"/>
        <end position="161"/>
    </location>
</feature>
<gene>
    <name evidence="3" type="ORF">PIB30_045384</name>
</gene>
<proteinExistence type="predicted"/>
<feature type="compositionally biased region" description="Polar residues" evidence="2">
    <location>
        <begin position="67"/>
        <end position="77"/>
    </location>
</feature>
<reference evidence="3 4" key="1">
    <citation type="journal article" date="2023" name="Plants (Basel)">
        <title>Bridging the Gap: Combining Genomics and Transcriptomics Approaches to Understand Stylosanthes scabra, an Orphan Legume from the Brazilian Caatinga.</title>
        <authorList>
            <person name="Ferreira-Neto J.R.C."/>
            <person name="da Silva M.D."/>
            <person name="Binneck E."/>
            <person name="de Melo N.F."/>
            <person name="da Silva R.H."/>
            <person name="de Melo A.L.T.M."/>
            <person name="Pandolfi V."/>
            <person name="Bustamante F.O."/>
            <person name="Brasileiro-Vidal A.C."/>
            <person name="Benko-Iseppon A.M."/>
        </authorList>
    </citation>
    <scope>NUCLEOTIDE SEQUENCE [LARGE SCALE GENOMIC DNA]</scope>
    <source>
        <tissue evidence="3">Leaves</tissue>
    </source>
</reference>
<feature type="region of interest" description="Disordered" evidence="2">
    <location>
        <begin position="67"/>
        <end position="91"/>
    </location>
</feature>
<organism evidence="3 4">
    <name type="scientific">Stylosanthes scabra</name>
    <dbReference type="NCBI Taxonomy" id="79078"/>
    <lineage>
        <taxon>Eukaryota</taxon>
        <taxon>Viridiplantae</taxon>
        <taxon>Streptophyta</taxon>
        <taxon>Embryophyta</taxon>
        <taxon>Tracheophyta</taxon>
        <taxon>Spermatophyta</taxon>
        <taxon>Magnoliopsida</taxon>
        <taxon>eudicotyledons</taxon>
        <taxon>Gunneridae</taxon>
        <taxon>Pentapetalae</taxon>
        <taxon>rosids</taxon>
        <taxon>fabids</taxon>
        <taxon>Fabales</taxon>
        <taxon>Fabaceae</taxon>
        <taxon>Papilionoideae</taxon>
        <taxon>50 kb inversion clade</taxon>
        <taxon>dalbergioids sensu lato</taxon>
        <taxon>Dalbergieae</taxon>
        <taxon>Pterocarpus clade</taxon>
        <taxon>Stylosanthes</taxon>
    </lineage>
</organism>
<feature type="compositionally biased region" description="Acidic residues" evidence="2">
    <location>
        <begin position="319"/>
        <end position="331"/>
    </location>
</feature>
<dbReference type="InterPro" id="IPR004252">
    <property type="entry name" value="Probable_transposase_24"/>
</dbReference>
<dbReference type="Proteomes" id="UP001341840">
    <property type="component" value="Unassembled WGS sequence"/>
</dbReference>
<feature type="coiled-coil region" evidence="1">
    <location>
        <begin position="229"/>
        <end position="282"/>
    </location>
</feature>
<feature type="region of interest" description="Disordered" evidence="2">
    <location>
        <begin position="295"/>
        <end position="331"/>
    </location>
</feature>
<evidence type="ECO:0000313" key="3">
    <source>
        <dbReference type="EMBL" id="MED6159780.1"/>
    </source>
</evidence>
<evidence type="ECO:0000256" key="1">
    <source>
        <dbReference type="SAM" id="Coils"/>
    </source>
</evidence>
<keyword evidence="1" id="KW-0175">Coiled coil</keyword>
<evidence type="ECO:0000256" key="2">
    <source>
        <dbReference type="SAM" id="MobiDB-lite"/>
    </source>
</evidence>
<name>A0ABU6UES8_9FABA</name>
<evidence type="ECO:0000313" key="4">
    <source>
        <dbReference type="Proteomes" id="UP001341840"/>
    </source>
</evidence>
<dbReference type="Pfam" id="PF03004">
    <property type="entry name" value="Transposase_24"/>
    <property type="match status" value="1"/>
</dbReference>